<evidence type="ECO:0000256" key="3">
    <source>
        <dbReference type="ARBA" id="ARBA00022989"/>
    </source>
</evidence>
<dbReference type="PANTHER" id="PTHR23423">
    <property type="entry name" value="ORGANIC SOLUTE TRANSPORTER-RELATED"/>
    <property type="match status" value="1"/>
</dbReference>
<keyword evidence="3 6" id="KW-1133">Transmembrane helix</keyword>
<feature type="transmembrane region" description="Helical" evidence="6">
    <location>
        <begin position="206"/>
        <end position="230"/>
    </location>
</feature>
<dbReference type="AlphaFoldDB" id="A0A5C3QZN3"/>
<feature type="compositionally biased region" description="Basic and acidic residues" evidence="5">
    <location>
        <begin position="629"/>
        <end position="700"/>
    </location>
</feature>
<evidence type="ECO:0000256" key="5">
    <source>
        <dbReference type="SAM" id="MobiDB-lite"/>
    </source>
</evidence>
<evidence type="ECO:0000256" key="6">
    <source>
        <dbReference type="SAM" id="Phobius"/>
    </source>
</evidence>
<evidence type="ECO:0000256" key="4">
    <source>
        <dbReference type="ARBA" id="ARBA00023136"/>
    </source>
</evidence>
<feature type="transmembrane region" description="Helical" evidence="6">
    <location>
        <begin position="100"/>
        <end position="119"/>
    </location>
</feature>
<dbReference type="STRING" id="1884261.A0A5C3QZN3"/>
<evidence type="ECO:0000313" key="7">
    <source>
        <dbReference type="EMBL" id="TFL06808.1"/>
    </source>
</evidence>
<evidence type="ECO:0000256" key="1">
    <source>
        <dbReference type="ARBA" id="ARBA00004141"/>
    </source>
</evidence>
<dbReference type="EMBL" id="ML178815">
    <property type="protein sequence ID" value="TFL06808.1"/>
    <property type="molecule type" value="Genomic_DNA"/>
</dbReference>
<accession>A0A5C3QZN3</accession>
<dbReference type="Proteomes" id="UP000305067">
    <property type="component" value="Unassembled WGS sequence"/>
</dbReference>
<sequence length="731" mass="81193">MVIRIIVMVPIYAISSLISIFSVQAAFFIDVARDIYEAFVIYCFFVLLLDYLGGERALLIMLHGRPPKDPVFPANLFQRELDVSDPFTFLFLKRGILQYVQVKPILAIVTVILKLANAYNEGSFRSDSGYLYISVIYNTSICLALYCLAVFWMCVAEDLRPFRPMPKFLCVKGILFFSFWQSILISTLVSVGAITRLGPYTEREHISVALTDILICVEMPLFAFAHMFAFSYKDFLSKETHYVARMPFYYAIRDAIGLVDVIEDTKATLRGEGIDYRAFEPSEGYMHQGVGRDRRIKAGLRYSKGGKQKYWLPRPEEPQIAPGRIERGVNNIIKTVAGRDQAEEVYAPLLGDEADDVVHLARDMMDDSDGEEDIYTSAANHTSGGLNEAGWELEFGDPDAVDEELYNHSKGHLFGDYNYPCIDVSSEQARLEMWDEEERVLRDERGALFSPIRGAKGLAAIEERGSSAWNGYGAVGTSSRPVSAPSAKAGPKERHVVVDHDDARLPAQKKDDLGLKWTRSRPSTPSRTASPSKSPSAVGSSSGNAPHLHSSRSSKTNLHSKTHRSSPLASPTTQSGSPKALPPDAVDLIVEDPDAVAEQEHHPGDRTRQPPMTGLKKVYRRGFDEDEAEGSKHKGGSDSDDDSPKQIEIEDNRPDDGGVGRVEVGEKMVRDMGGEAELSPKEESEVEGVKYGRISPSREREEEEDGAVIARVSTPPVHARVYVDDNDNPWA</sequence>
<feature type="region of interest" description="Disordered" evidence="5">
    <location>
        <begin position="475"/>
        <end position="707"/>
    </location>
</feature>
<keyword evidence="4 6" id="KW-0472">Membrane</keyword>
<feature type="transmembrane region" description="Helical" evidence="6">
    <location>
        <begin position="131"/>
        <end position="153"/>
    </location>
</feature>
<evidence type="ECO:0000313" key="8">
    <source>
        <dbReference type="Proteomes" id="UP000305067"/>
    </source>
</evidence>
<feature type="compositionally biased region" description="Basic and acidic residues" evidence="5">
    <location>
        <begin position="598"/>
        <end position="608"/>
    </location>
</feature>
<feature type="transmembrane region" description="Helical" evidence="6">
    <location>
        <begin position="7"/>
        <end position="29"/>
    </location>
</feature>
<proteinExistence type="predicted"/>
<feature type="compositionally biased region" description="Polar residues" evidence="5">
    <location>
        <begin position="565"/>
        <end position="577"/>
    </location>
</feature>
<keyword evidence="8" id="KW-1185">Reference proteome</keyword>
<reference evidence="7 8" key="1">
    <citation type="journal article" date="2019" name="Nat. Ecol. Evol.">
        <title>Megaphylogeny resolves global patterns of mushroom evolution.</title>
        <authorList>
            <person name="Varga T."/>
            <person name="Krizsan K."/>
            <person name="Foldi C."/>
            <person name="Dima B."/>
            <person name="Sanchez-Garcia M."/>
            <person name="Sanchez-Ramirez S."/>
            <person name="Szollosi G.J."/>
            <person name="Szarkandi J.G."/>
            <person name="Papp V."/>
            <person name="Albert L."/>
            <person name="Andreopoulos W."/>
            <person name="Angelini C."/>
            <person name="Antonin V."/>
            <person name="Barry K.W."/>
            <person name="Bougher N.L."/>
            <person name="Buchanan P."/>
            <person name="Buyck B."/>
            <person name="Bense V."/>
            <person name="Catcheside P."/>
            <person name="Chovatia M."/>
            <person name="Cooper J."/>
            <person name="Damon W."/>
            <person name="Desjardin D."/>
            <person name="Finy P."/>
            <person name="Geml J."/>
            <person name="Haridas S."/>
            <person name="Hughes K."/>
            <person name="Justo A."/>
            <person name="Karasinski D."/>
            <person name="Kautmanova I."/>
            <person name="Kiss B."/>
            <person name="Kocsube S."/>
            <person name="Kotiranta H."/>
            <person name="LaButti K.M."/>
            <person name="Lechner B.E."/>
            <person name="Liimatainen K."/>
            <person name="Lipzen A."/>
            <person name="Lukacs Z."/>
            <person name="Mihaltcheva S."/>
            <person name="Morgado L.N."/>
            <person name="Niskanen T."/>
            <person name="Noordeloos M.E."/>
            <person name="Ohm R.A."/>
            <person name="Ortiz-Santana B."/>
            <person name="Ovrebo C."/>
            <person name="Racz N."/>
            <person name="Riley R."/>
            <person name="Savchenko A."/>
            <person name="Shiryaev A."/>
            <person name="Soop K."/>
            <person name="Spirin V."/>
            <person name="Szebenyi C."/>
            <person name="Tomsovsky M."/>
            <person name="Tulloss R.E."/>
            <person name="Uehling J."/>
            <person name="Grigoriev I.V."/>
            <person name="Vagvolgyi C."/>
            <person name="Papp T."/>
            <person name="Martin F.M."/>
            <person name="Miettinen O."/>
            <person name="Hibbett D.S."/>
            <person name="Nagy L.G."/>
        </authorList>
    </citation>
    <scope>NUCLEOTIDE SEQUENCE [LARGE SCALE GENOMIC DNA]</scope>
    <source>
        <strain evidence="7 8">CBS 309.79</strain>
    </source>
</reference>
<name>A0A5C3QZN3_9AGAR</name>
<feature type="compositionally biased region" description="Low complexity" evidence="5">
    <location>
        <begin position="520"/>
        <end position="546"/>
    </location>
</feature>
<dbReference type="InterPro" id="IPR005178">
    <property type="entry name" value="Ostalpha/TMEM184C"/>
</dbReference>
<comment type="subcellular location">
    <subcellularLocation>
        <location evidence="1">Membrane</location>
        <topology evidence="1">Multi-pass membrane protein</topology>
    </subcellularLocation>
</comment>
<feature type="transmembrane region" description="Helical" evidence="6">
    <location>
        <begin position="35"/>
        <end position="53"/>
    </location>
</feature>
<dbReference type="GO" id="GO:0016020">
    <property type="term" value="C:membrane"/>
    <property type="evidence" value="ECO:0007669"/>
    <property type="project" value="UniProtKB-SubCell"/>
</dbReference>
<keyword evidence="2 6" id="KW-0812">Transmembrane</keyword>
<dbReference type="OrthoDB" id="5348404at2759"/>
<dbReference type="Pfam" id="PF03619">
    <property type="entry name" value="Solute_trans_a"/>
    <property type="match status" value="1"/>
</dbReference>
<feature type="compositionally biased region" description="Basic and acidic residues" evidence="5">
    <location>
        <begin position="490"/>
        <end position="514"/>
    </location>
</feature>
<protein>
    <submittedName>
        <fullName evidence="7">Organic solute transporter Ostalpha-domain-containing protein</fullName>
    </submittedName>
</protein>
<dbReference type="SMART" id="SM01417">
    <property type="entry name" value="Solute_trans_a"/>
    <property type="match status" value="1"/>
</dbReference>
<feature type="transmembrane region" description="Helical" evidence="6">
    <location>
        <begin position="174"/>
        <end position="194"/>
    </location>
</feature>
<organism evidence="7 8">
    <name type="scientific">Pterulicium gracile</name>
    <dbReference type="NCBI Taxonomy" id="1884261"/>
    <lineage>
        <taxon>Eukaryota</taxon>
        <taxon>Fungi</taxon>
        <taxon>Dikarya</taxon>
        <taxon>Basidiomycota</taxon>
        <taxon>Agaricomycotina</taxon>
        <taxon>Agaricomycetes</taxon>
        <taxon>Agaricomycetidae</taxon>
        <taxon>Agaricales</taxon>
        <taxon>Pleurotineae</taxon>
        <taxon>Pterulaceae</taxon>
        <taxon>Pterulicium</taxon>
    </lineage>
</organism>
<gene>
    <name evidence="7" type="ORF">BDV98DRAFT_560005</name>
</gene>
<evidence type="ECO:0000256" key="2">
    <source>
        <dbReference type="ARBA" id="ARBA00022692"/>
    </source>
</evidence>